<comment type="caution">
    <text evidence="1">The sequence shown here is derived from an EMBL/GenBank/DDBJ whole genome shotgun (WGS) entry which is preliminary data.</text>
</comment>
<dbReference type="Gene3D" id="3.40.50.1000">
    <property type="entry name" value="HAD superfamily/HAD-like"/>
    <property type="match status" value="1"/>
</dbReference>
<dbReference type="RefSeq" id="WP_183328333.1">
    <property type="nucleotide sequence ID" value="NZ_JACHHK010000003.1"/>
</dbReference>
<protein>
    <recommendedName>
        <fullName evidence="3">HAD family phosphatase</fullName>
    </recommendedName>
</protein>
<accession>A0A7W8CZ52</accession>
<dbReference type="EMBL" id="JACHHK010000003">
    <property type="protein sequence ID" value="MBB5183078.1"/>
    <property type="molecule type" value="Genomic_DNA"/>
</dbReference>
<reference evidence="1 2" key="1">
    <citation type="submission" date="2020-08" db="EMBL/GenBank/DDBJ databases">
        <title>Genomic Encyclopedia of Type Strains, Phase IV (KMG-IV): sequencing the most valuable type-strain genomes for metagenomic binning, comparative biology and taxonomic classification.</title>
        <authorList>
            <person name="Goeker M."/>
        </authorList>
    </citation>
    <scope>NUCLEOTIDE SEQUENCE [LARGE SCALE GENOMIC DNA]</scope>
    <source>
        <strain evidence="1 2">DSM 25799</strain>
    </source>
</reference>
<dbReference type="GO" id="GO:0005829">
    <property type="term" value="C:cytosol"/>
    <property type="evidence" value="ECO:0007669"/>
    <property type="project" value="TreeGrafter"/>
</dbReference>
<gene>
    <name evidence="1" type="ORF">HNQ47_001098</name>
</gene>
<dbReference type="Gene3D" id="3.30.1240.10">
    <property type="match status" value="1"/>
</dbReference>
<sequence>MNLNTVILDIDGSLMPIGGGIHVKESVKNALIEVEKKGYTFIINSARESQGVLPLAHQLEMEKYGGYVISFSGALGTDMKTGEQFLQYPIPDQKAERLWQIALSYDFVPCIGTEEFMIVRDWTEGYGIDFGNGGTDFVVTPRYQKFMTDTVWKGCVSGEPEALTKAFPNLKKDLAALGLDAIQSIPSTVDVFQHGVSKMRALDELFEKIGIGWQSCTAIGDTDGDAECIRKAAYGVTPANGSAFCKEAADFVVPSVDEDGCLVWLNQLIEGKID</sequence>
<dbReference type="PANTHER" id="PTHR10000:SF8">
    <property type="entry name" value="HAD SUPERFAMILY HYDROLASE-LIKE, TYPE 3"/>
    <property type="match status" value="1"/>
</dbReference>
<dbReference type="GO" id="GO:0000287">
    <property type="term" value="F:magnesium ion binding"/>
    <property type="evidence" value="ECO:0007669"/>
    <property type="project" value="TreeGrafter"/>
</dbReference>
<keyword evidence="2" id="KW-1185">Reference proteome</keyword>
<dbReference type="SUPFAM" id="SSF56784">
    <property type="entry name" value="HAD-like"/>
    <property type="match status" value="1"/>
</dbReference>
<name>A0A7W8CZ52_9FIRM</name>
<dbReference type="InterPro" id="IPR036412">
    <property type="entry name" value="HAD-like_sf"/>
</dbReference>
<dbReference type="InterPro" id="IPR023214">
    <property type="entry name" value="HAD_sf"/>
</dbReference>
<dbReference type="GO" id="GO:0016791">
    <property type="term" value="F:phosphatase activity"/>
    <property type="evidence" value="ECO:0007669"/>
    <property type="project" value="TreeGrafter"/>
</dbReference>
<organism evidence="1 2">
    <name type="scientific">Catenisphaera adipataccumulans</name>
    <dbReference type="NCBI Taxonomy" id="700500"/>
    <lineage>
        <taxon>Bacteria</taxon>
        <taxon>Bacillati</taxon>
        <taxon>Bacillota</taxon>
        <taxon>Erysipelotrichia</taxon>
        <taxon>Erysipelotrichales</taxon>
        <taxon>Erysipelotrichaceae</taxon>
        <taxon>Catenisphaera</taxon>
    </lineage>
</organism>
<evidence type="ECO:0008006" key="3">
    <source>
        <dbReference type="Google" id="ProtNLM"/>
    </source>
</evidence>
<dbReference type="Pfam" id="PF08282">
    <property type="entry name" value="Hydrolase_3"/>
    <property type="match status" value="1"/>
</dbReference>
<dbReference type="AlphaFoldDB" id="A0A7W8CZ52"/>
<proteinExistence type="predicted"/>
<evidence type="ECO:0000313" key="1">
    <source>
        <dbReference type="EMBL" id="MBB5183078.1"/>
    </source>
</evidence>
<dbReference type="PANTHER" id="PTHR10000">
    <property type="entry name" value="PHOSPHOSERINE PHOSPHATASE"/>
    <property type="match status" value="1"/>
</dbReference>
<evidence type="ECO:0000313" key="2">
    <source>
        <dbReference type="Proteomes" id="UP000539953"/>
    </source>
</evidence>
<dbReference type="Proteomes" id="UP000539953">
    <property type="component" value="Unassembled WGS sequence"/>
</dbReference>